<dbReference type="GO" id="GO:0031647">
    <property type="term" value="P:regulation of protein stability"/>
    <property type="evidence" value="ECO:0007669"/>
    <property type="project" value="TreeGrafter"/>
</dbReference>
<proteinExistence type="predicted"/>
<name>A0A8J9UH57_9NEOP</name>
<dbReference type="PANTHER" id="PTHR20988:SF2">
    <property type="entry name" value="TRANSMEMBRANE PROTEIN 183A-RELATED"/>
    <property type="match status" value="1"/>
</dbReference>
<evidence type="ECO:0008006" key="3">
    <source>
        <dbReference type="Google" id="ProtNLM"/>
    </source>
</evidence>
<gene>
    <name evidence="1" type="ORF">BINO364_LOCUS6504</name>
</gene>
<organism evidence="1 2">
    <name type="scientific">Brenthis ino</name>
    <name type="common">lesser marbled fritillary</name>
    <dbReference type="NCBI Taxonomy" id="405034"/>
    <lineage>
        <taxon>Eukaryota</taxon>
        <taxon>Metazoa</taxon>
        <taxon>Ecdysozoa</taxon>
        <taxon>Arthropoda</taxon>
        <taxon>Hexapoda</taxon>
        <taxon>Insecta</taxon>
        <taxon>Pterygota</taxon>
        <taxon>Neoptera</taxon>
        <taxon>Endopterygota</taxon>
        <taxon>Lepidoptera</taxon>
        <taxon>Glossata</taxon>
        <taxon>Ditrysia</taxon>
        <taxon>Papilionoidea</taxon>
        <taxon>Nymphalidae</taxon>
        <taxon>Heliconiinae</taxon>
        <taxon>Argynnini</taxon>
        <taxon>Brenthis</taxon>
    </lineage>
</organism>
<dbReference type="OrthoDB" id="5955317at2759"/>
<keyword evidence="2" id="KW-1185">Reference proteome</keyword>
<feature type="non-terminal residue" evidence="1">
    <location>
        <position position="348"/>
    </location>
</feature>
<dbReference type="EMBL" id="OV170234">
    <property type="protein sequence ID" value="CAH0720246.1"/>
    <property type="molecule type" value="Genomic_DNA"/>
</dbReference>
<dbReference type="Proteomes" id="UP000838878">
    <property type="component" value="Chromosome 14"/>
</dbReference>
<dbReference type="AlphaFoldDB" id="A0A8J9UH57"/>
<evidence type="ECO:0000313" key="1">
    <source>
        <dbReference type="EMBL" id="CAH0720246.1"/>
    </source>
</evidence>
<reference evidence="1" key="1">
    <citation type="submission" date="2021-12" db="EMBL/GenBank/DDBJ databases">
        <authorList>
            <person name="Martin H S."/>
        </authorList>
    </citation>
    <scope>NUCLEOTIDE SEQUENCE</scope>
</reference>
<dbReference type="PANTHER" id="PTHR20988">
    <property type="entry name" value="TRANSMEMBRANE PROTEIN 183A-RELATED"/>
    <property type="match status" value="1"/>
</dbReference>
<sequence>MLKKKGQKKANNADFTINDCANALKPVGRVKKSVAAEPVPEKSWEDLQDDDFDIIEEVNADGSKNFVYKKKRNHSKNESENIDDRPGIVYPEIVWYLISPYIKPEEIGNFARINKATYAITHRESFWRALYKRYCQNNPKLPEKLRIENSYKLYGLRQRVIRALYHTYDVFIKRVLQQASQDSRPHQLVKRRCVNVWYYKGASYWVVYFKLKKSNLEQRIKTLDFIEELGRIDANPEEDSQILQVTCLNFYEVPPLMGMTLSSVSVVLSQGFRHHRLHLGFNTGHYNISRNIFPECSVVIDNVINILVFDWWHPKYPYFDSKLPSSLRDEEALPVLKKDFFTICKGDV</sequence>
<protein>
    <recommendedName>
        <fullName evidence="3">Transmembrane protein 183</fullName>
    </recommendedName>
</protein>
<evidence type="ECO:0000313" key="2">
    <source>
        <dbReference type="Proteomes" id="UP000838878"/>
    </source>
</evidence>
<accession>A0A8J9UH57</accession>
<dbReference type="InterPro" id="IPR026509">
    <property type="entry name" value="TMEM183"/>
</dbReference>
<dbReference type="GO" id="GO:0019005">
    <property type="term" value="C:SCF ubiquitin ligase complex"/>
    <property type="evidence" value="ECO:0007669"/>
    <property type="project" value="TreeGrafter"/>
</dbReference>